<evidence type="ECO:0000313" key="2">
    <source>
        <dbReference type="Proteomes" id="UP001162992"/>
    </source>
</evidence>
<organism evidence="1 2">
    <name type="scientific">Diphasiastrum complanatum</name>
    <name type="common">Issler's clubmoss</name>
    <name type="synonym">Lycopodium complanatum</name>
    <dbReference type="NCBI Taxonomy" id="34168"/>
    <lineage>
        <taxon>Eukaryota</taxon>
        <taxon>Viridiplantae</taxon>
        <taxon>Streptophyta</taxon>
        <taxon>Embryophyta</taxon>
        <taxon>Tracheophyta</taxon>
        <taxon>Lycopodiopsida</taxon>
        <taxon>Lycopodiales</taxon>
        <taxon>Lycopodiaceae</taxon>
        <taxon>Lycopodioideae</taxon>
        <taxon>Diphasiastrum</taxon>
    </lineage>
</organism>
<proteinExistence type="predicted"/>
<reference evidence="2" key="1">
    <citation type="journal article" date="2024" name="Proc. Natl. Acad. Sci. U.S.A.">
        <title>Extraordinary preservation of gene collinearity over three hundred million years revealed in homosporous lycophytes.</title>
        <authorList>
            <person name="Li C."/>
            <person name="Wickell D."/>
            <person name="Kuo L.Y."/>
            <person name="Chen X."/>
            <person name="Nie B."/>
            <person name="Liao X."/>
            <person name="Peng D."/>
            <person name="Ji J."/>
            <person name="Jenkins J."/>
            <person name="Williams M."/>
            <person name="Shu S."/>
            <person name="Plott C."/>
            <person name="Barry K."/>
            <person name="Rajasekar S."/>
            <person name="Grimwood J."/>
            <person name="Han X."/>
            <person name="Sun S."/>
            <person name="Hou Z."/>
            <person name="He W."/>
            <person name="Dai G."/>
            <person name="Sun C."/>
            <person name="Schmutz J."/>
            <person name="Leebens-Mack J.H."/>
            <person name="Li F.W."/>
            <person name="Wang L."/>
        </authorList>
    </citation>
    <scope>NUCLEOTIDE SEQUENCE [LARGE SCALE GENOMIC DNA]</scope>
    <source>
        <strain evidence="2">cv. PW_Plant_1</strain>
    </source>
</reference>
<keyword evidence="2" id="KW-1185">Reference proteome</keyword>
<evidence type="ECO:0000313" key="1">
    <source>
        <dbReference type="EMBL" id="KAJ7524086.1"/>
    </source>
</evidence>
<name>A0ACC2B2V0_DIPCM</name>
<dbReference type="Proteomes" id="UP001162992">
    <property type="component" value="Chromosome 18"/>
</dbReference>
<dbReference type="EMBL" id="CM055109">
    <property type="protein sequence ID" value="KAJ7524086.1"/>
    <property type="molecule type" value="Genomic_DNA"/>
</dbReference>
<sequence>MASEPKIKSTKEVLAENLTELIDRNPSIAALILLSVILIAWSIQDFLSPAIRFACLVLAPQIWRGAVQWLTQPVLFFLVNLVIVSIMISSGSVSWTSNELKEVNCIEKYRVHSEQSSSTVVRSSRSPSLPDKNMHKLGAPLSPPESTDETQSEQTFETTKPSSSYARQSDQQRGSMDCMFQPDQPSEFAEADTSGRGSNLDAKRAERRNSALQKGSSEHAKKTTWKSYSDDEKPSKRSYCEHERSTRNSFSETSEADTDVQTGQGYVLRSSSAKGSAYVGAPSSVIVRDVSVDTDNVETSAQSVRDPLVIDLEELNERIQALYTKHREQARQDSLRRN</sequence>
<gene>
    <name evidence="1" type="ORF">O6H91_18G076900</name>
</gene>
<protein>
    <submittedName>
        <fullName evidence="1">Uncharacterized protein</fullName>
    </submittedName>
</protein>
<accession>A0ACC2B2V0</accession>
<comment type="caution">
    <text evidence="1">The sequence shown here is derived from an EMBL/GenBank/DDBJ whole genome shotgun (WGS) entry which is preliminary data.</text>
</comment>